<accession>R6X688</accession>
<gene>
    <name evidence="2" type="ORF">BN587_00701</name>
</gene>
<dbReference type="AlphaFoldDB" id="R6X688"/>
<reference evidence="2" key="1">
    <citation type="submission" date="2012-11" db="EMBL/GenBank/DDBJ databases">
        <title>Dependencies among metagenomic species, viruses, plasmids and units of genetic variation.</title>
        <authorList>
            <person name="Nielsen H.B."/>
            <person name="Almeida M."/>
            <person name="Juncker A.S."/>
            <person name="Rasmussen S."/>
            <person name="Li J."/>
            <person name="Sunagawa S."/>
            <person name="Plichta D."/>
            <person name="Gautier L."/>
            <person name="Le Chatelier E."/>
            <person name="Peletier E."/>
            <person name="Bonde I."/>
            <person name="Nielsen T."/>
            <person name="Manichanh C."/>
            <person name="Arumugam M."/>
            <person name="Batto J."/>
            <person name="Santos M.B.Q.D."/>
            <person name="Blom N."/>
            <person name="Borruel N."/>
            <person name="Burgdorf K.S."/>
            <person name="Boumezbeur F."/>
            <person name="Casellas F."/>
            <person name="Dore J."/>
            <person name="Guarner F."/>
            <person name="Hansen T."/>
            <person name="Hildebrand F."/>
            <person name="Kaas R.S."/>
            <person name="Kennedy S."/>
            <person name="Kristiansen K."/>
            <person name="Kultima J.R."/>
            <person name="Leonard P."/>
            <person name="Levenez F."/>
            <person name="Lund O."/>
            <person name="Moumen B."/>
            <person name="Le Paslier D."/>
            <person name="Pons N."/>
            <person name="Pedersen O."/>
            <person name="Prifti E."/>
            <person name="Qin J."/>
            <person name="Raes J."/>
            <person name="Tap J."/>
            <person name="Tims S."/>
            <person name="Ussery D.W."/>
            <person name="Yamada T."/>
            <person name="MetaHit consortium"/>
            <person name="Renault P."/>
            <person name="Sicheritz-Ponten T."/>
            <person name="Bork P."/>
            <person name="Wang J."/>
            <person name="Brunak S."/>
            <person name="Ehrlich S.D."/>
        </authorList>
    </citation>
    <scope>NUCLEOTIDE SEQUENCE [LARGE SCALE GENOMIC DNA]</scope>
</reference>
<sequence>MKIKVTDVLAIICFSWALYYINFDKEAVKAFITGGVIVWWVMKRVM</sequence>
<proteinExistence type="predicted"/>
<dbReference type="EMBL" id="CBGL010000100">
    <property type="protein sequence ID" value="CDD11791.1"/>
    <property type="molecule type" value="Genomic_DNA"/>
</dbReference>
<organism evidence="2 3">
    <name type="scientific">Phascolarctobacterium succinatutens CAG:287</name>
    <dbReference type="NCBI Taxonomy" id="1263101"/>
    <lineage>
        <taxon>Bacteria</taxon>
        <taxon>Bacillati</taxon>
        <taxon>Bacillota</taxon>
        <taxon>Negativicutes</taxon>
        <taxon>Acidaminococcales</taxon>
        <taxon>Acidaminococcaceae</taxon>
        <taxon>Phascolarctobacterium</taxon>
    </lineage>
</organism>
<keyword evidence="1" id="KW-1133">Transmembrane helix</keyword>
<evidence type="ECO:0000313" key="3">
    <source>
        <dbReference type="Proteomes" id="UP000014937"/>
    </source>
</evidence>
<keyword evidence="1" id="KW-0812">Transmembrane</keyword>
<protein>
    <submittedName>
        <fullName evidence="2">Uncharacterized protein</fullName>
    </submittedName>
</protein>
<dbReference type="RefSeq" id="WP_021719787.1">
    <property type="nucleotide sequence ID" value="NZ_FR892777.1"/>
</dbReference>
<dbReference type="HOGENOM" id="CLU_3187075_0_0_9"/>
<dbReference type="Proteomes" id="UP000014937">
    <property type="component" value="Unassembled WGS sequence"/>
</dbReference>
<evidence type="ECO:0000313" key="2">
    <source>
        <dbReference type="EMBL" id="CDD11791.1"/>
    </source>
</evidence>
<comment type="caution">
    <text evidence="2">The sequence shown here is derived from an EMBL/GenBank/DDBJ whole genome shotgun (WGS) entry which is preliminary data.</text>
</comment>
<evidence type="ECO:0000256" key="1">
    <source>
        <dbReference type="SAM" id="Phobius"/>
    </source>
</evidence>
<name>R6X688_9FIRM</name>
<feature type="transmembrane region" description="Helical" evidence="1">
    <location>
        <begin position="5"/>
        <end position="21"/>
    </location>
</feature>
<keyword evidence="1" id="KW-0472">Membrane</keyword>